<feature type="region of interest" description="Disordered" evidence="1">
    <location>
        <begin position="1"/>
        <end position="94"/>
    </location>
</feature>
<evidence type="ECO:0000313" key="3">
    <source>
        <dbReference type="Proteomes" id="UP000527355"/>
    </source>
</evidence>
<name>A0A7J7WH93_MYOMY</name>
<accession>A0A7J7WH93</accession>
<keyword evidence="3" id="KW-1185">Reference proteome</keyword>
<dbReference type="AlphaFoldDB" id="A0A7J7WH93"/>
<comment type="caution">
    <text evidence="2">The sequence shown here is derived from an EMBL/GenBank/DDBJ whole genome shotgun (WGS) entry which is preliminary data.</text>
</comment>
<dbReference type="EMBL" id="JABWUV010000008">
    <property type="protein sequence ID" value="KAF6336795.1"/>
    <property type="molecule type" value="Genomic_DNA"/>
</dbReference>
<dbReference type="Proteomes" id="UP000527355">
    <property type="component" value="Unassembled WGS sequence"/>
</dbReference>
<sequence>MPRDPESSPCPPTVPQNRMRSRPSRPHPGQTPPGRGGWAASGSLAWCQVGGTALDPPSSTARRGAEPEVPCQAPLGRGVASSSLPQPSSMQPQVPADCSLRLVTGTRPLLWVQPSCVMKTPPPLWA</sequence>
<reference evidence="2 3" key="1">
    <citation type="journal article" date="2020" name="Nature">
        <title>Six reference-quality genomes reveal evolution of bat adaptations.</title>
        <authorList>
            <person name="Jebb D."/>
            <person name="Huang Z."/>
            <person name="Pippel M."/>
            <person name="Hughes G.M."/>
            <person name="Lavrichenko K."/>
            <person name="Devanna P."/>
            <person name="Winkler S."/>
            <person name="Jermiin L.S."/>
            <person name="Skirmuntt E.C."/>
            <person name="Katzourakis A."/>
            <person name="Burkitt-Gray L."/>
            <person name="Ray D.A."/>
            <person name="Sullivan K.A.M."/>
            <person name="Roscito J.G."/>
            <person name="Kirilenko B.M."/>
            <person name="Davalos L.M."/>
            <person name="Corthals A.P."/>
            <person name="Power M.L."/>
            <person name="Jones G."/>
            <person name="Ransome R.D."/>
            <person name="Dechmann D.K.N."/>
            <person name="Locatelli A.G."/>
            <person name="Puechmaille S.J."/>
            <person name="Fedrigo O."/>
            <person name="Jarvis E.D."/>
            <person name="Hiller M."/>
            <person name="Vernes S.C."/>
            <person name="Myers E.W."/>
            <person name="Teeling E.C."/>
        </authorList>
    </citation>
    <scope>NUCLEOTIDE SEQUENCE [LARGE SCALE GENOMIC DNA]</scope>
    <source>
        <strain evidence="2">MMyoMyo1</strain>
        <tissue evidence="2">Flight muscle</tissue>
    </source>
</reference>
<organism evidence="2 3">
    <name type="scientific">Myotis myotis</name>
    <name type="common">Greater mouse-eared bat</name>
    <name type="synonym">Vespertilio myotis</name>
    <dbReference type="NCBI Taxonomy" id="51298"/>
    <lineage>
        <taxon>Eukaryota</taxon>
        <taxon>Metazoa</taxon>
        <taxon>Chordata</taxon>
        <taxon>Craniata</taxon>
        <taxon>Vertebrata</taxon>
        <taxon>Euteleostomi</taxon>
        <taxon>Mammalia</taxon>
        <taxon>Eutheria</taxon>
        <taxon>Laurasiatheria</taxon>
        <taxon>Chiroptera</taxon>
        <taxon>Yangochiroptera</taxon>
        <taxon>Vespertilionidae</taxon>
        <taxon>Myotis</taxon>
    </lineage>
</organism>
<feature type="compositionally biased region" description="Low complexity" evidence="1">
    <location>
        <begin position="81"/>
        <end position="93"/>
    </location>
</feature>
<evidence type="ECO:0000256" key="1">
    <source>
        <dbReference type="SAM" id="MobiDB-lite"/>
    </source>
</evidence>
<proteinExistence type="predicted"/>
<evidence type="ECO:0000313" key="2">
    <source>
        <dbReference type="EMBL" id="KAF6336795.1"/>
    </source>
</evidence>
<protein>
    <submittedName>
        <fullName evidence="2">Uncharacterized protein</fullName>
    </submittedName>
</protein>
<gene>
    <name evidence="2" type="ORF">mMyoMyo1_012017</name>
</gene>